<comment type="caution">
    <text evidence="1">The sequence shown here is derived from an EMBL/GenBank/DDBJ whole genome shotgun (WGS) entry which is preliminary data.</text>
</comment>
<keyword evidence="2" id="KW-1185">Reference proteome</keyword>
<dbReference type="AlphaFoldDB" id="A0A940YAK3"/>
<name>A0A940YAK3_9ACTN</name>
<gene>
    <name evidence="1" type="ORF">J8N05_46655</name>
</gene>
<sequence>MSHQHVDPQSTEPLIPRPAVTVEALRAAVERLDPEQTAKFDSELTAFEAEAERTGNPQSMPTFLRTWAVWVERYRVPATATRIHELEIAMGAARTDEEARAVATDMSKLLHEITDGLPLP</sequence>
<dbReference type="Proteomes" id="UP000677413">
    <property type="component" value="Unassembled WGS sequence"/>
</dbReference>
<feature type="non-terminal residue" evidence="1">
    <location>
        <position position="1"/>
    </location>
</feature>
<evidence type="ECO:0000313" key="2">
    <source>
        <dbReference type="Proteomes" id="UP000677413"/>
    </source>
</evidence>
<geneLocation type="plasmid" evidence="1">
    <name>p1</name>
</geneLocation>
<evidence type="ECO:0000313" key="1">
    <source>
        <dbReference type="EMBL" id="MBQ0855645.1"/>
    </source>
</evidence>
<dbReference type="EMBL" id="JAGPYQ010000004">
    <property type="protein sequence ID" value="MBQ0855645.1"/>
    <property type="molecule type" value="Genomic_DNA"/>
</dbReference>
<keyword evidence="1" id="KW-0614">Plasmid</keyword>
<protein>
    <submittedName>
        <fullName evidence="1">Uncharacterized protein</fullName>
    </submittedName>
</protein>
<dbReference type="RefSeq" id="WP_210894563.1">
    <property type="nucleotide sequence ID" value="NZ_JAGPYQ010000004.1"/>
</dbReference>
<reference evidence="1 2" key="1">
    <citation type="submission" date="2021-04" db="EMBL/GenBank/DDBJ databases">
        <authorList>
            <person name="Tang X."/>
            <person name="Zhou X."/>
            <person name="Chen X."/>
            <person name="Cernava T."/>
            <person name="Zhang C."/>
        </authorList>
    </citation>
    <scope>NUCLEOTIDE SEQUENCE [LARGE SCALE GENOMIC DNA]</scope>
    <source>
        <strain evidence="1 2">BH-SS-21</strain>
        <plasmid evidence="1">p1</plasmid>
    </source>
</reference>
<organism evidence="1 2">
    <name type="scientific">Streptomyces liliiviolaceus</name>
    <dbReference type="NCBI Taxonomy" id="2823109"/>
    <lineage>
        <taxon>Bacteria</taxon>
        <taxon>Bacillati</taxon>
        <taxon>Actinomycetota</taxon>
        <taxon>Actinomycetes</taxon>
        <taxon>Kitasatosporales</taxon>
        <taxon>Streptomycetaceae</taxon>
        <taxon>Streptomyces</taxon>
    </lineage>
</organism>
<proteinExistence type="predicted"/>
<accession>A0A940YAK3</accession>